<feature type="compositionally biased region" description="Basic residues" evidence="1">
    <location>
        <begin position="87"/>
        <end position="98"/>
    </location>
</feature>
<sequence length="154" mass="17710">MQLACRRQLPSFAADKSGVKLFHHDGATCSCRAISGLPPVEYLSMVEEMGARARRYRTRRSWRRRASDPSRAACRPPQARDGEKPRWQPRRTPTRRPCARPPVWSPSRARHRSHRISPFAHPTPRLPLPDRRGLLLTRAVARASPHFSVWKPEP</sequence>
<feature type="compositionally biased region" description="Basic residues" evidence="1">
    <location>
        <begin position="54"/>
        <end position="64"/>
    </location>
</feature>
<dbReference type="Gramene" id="PVH62021">
    <property type="protein sequence ID" value="PVH62021"/>
    <property type="gene ID" value="PAHAL_3G185000"/>
</dbReference>
<proteinExistence type="predicted"/>
<dbReference type="EMBL" id="CM008048">
    <property type="protein sequence ID" value="PVH62021.1"/>
    <property type="molecule type" value="Genomic_DNA"/>
</dbReference>
<name>A0A2T8KIM9_9POAL</name>
<dbReference type="Proteomes" id="UP000243499">
    <property type="component" value="Chromosome 3"/>
</dbReference>
<evidence type="ECO:0000256" key="1">
    <source>
        <dbReference type="SAM" id="MobiDB-lite"/>
    </source>
</evidence>
<protein>
    <submittedName>
        <fullName evidence="2">Uncharacterized protein</fullName>
    </submittedName>
</protein>
<reference evidence="2" key="1">
    <citation type="submission" date="2018-04" db="EMBL/GenBank/DDBJ databases">
        <title>WGS assembly of Panicum hallii.</title>
        <authorList>
            <person name="Lovell J."/>
            <person name="Jenkins J."/>
            <person name="Lowry D."/>
            <person name="Mamidi S."/>
            <person name="Sreedasyam A."/>
            <person name="Weng X."/>
            <person name="Barry K."/>
            <person name="Bonette J."/>
            <person name="Campitelli B."/>
            <person name="Daum C."/>
            <person name="Gordon S."/>
            <person name="Gould B."/>
            <person name="Lipzen A."/>
            <person name="Macqueen A."/>
            <person name="Palacio-Mejia J."/>
            <person name="Plott C."/>
            <person name="Shakirov E."/>
            <person name="Shu S."/>
            <person name="Yoshinaga Y."/>
            <person name="Zane M."/>
            <person name="Rokhsar D."/>
            <person name="Grimwood J."/>
            <person name="Schmutz J."/>
            <person name="Juenger T."/>
        </authorList>
    </citation>
    <scope>NUCLEOTIDE SEQUENCE [LARGE SCALE GENOMIC DNA]</scope>
    <source>
        <strain evidence="2">FIL2</strain>
    </source>
</reference>
<evidence type="ECO:0000313" key="2">
    <source>
        <dbReference type="EMBL" id="PVH62021.1"/>
    </source>
</evidence>
<gene>
    <name evidence="2" type="ORF">PAHAL_3G185000</name>
</gene>
<accession>A0A2T8KIM9</accession>
<feature type="region of interest" description="Disordered" evidence="1">
    <location>
        <begin position="54"/>
        <end position="130"/>
    </location>
</feature>
<dbReference type="AlphaFoldDB" id="A0A2T8KIM9"/>
<organism evidence="2">
    <name type="scientific">Panicum hallii</name>
    <dbReference type="NCBI Taxonomy" id="206008"/>
    <lineage>
        <taxon>Eukaryota</taxon>
        <taxon>Viridiplantae</taxon>
        <taxon>Streptophyta</taxon>
        <taxon>Embryophyta</taxon>
        <taxon>Tracheophyta</taxon>
        <taxon>Spermatophyta</taxon>
        <taxon>Magnoliopsida</taxon>
        <taxon>Liliopsida</taxon>
        <taxon>Poales</taxon>
        <taxon>Poaceae</taxon>
        <taxon>PACMAD clade</taxon>
        <taxon>Panicoideae</taxon>
        <taxon>Panicodae</taxon>
        <taxon>Paniceae</taxon>
        <taxon>Panicinae</taxon>
        <taxon>Panicum</taxon>
        <taxon>Panicum sect. Panicum</taxon>
    </lineage>
</organism>